<sequence length="320" mass="36059">MEVRGDGDGEQQLSSLPFSLYSEGEEVRHDGEGSDGDRQRLEATDVLQVWAMEMIIRFDAHVGKRIGLGYPRFTRWQFSATISDIESKFNSSMALFPWEVETYEKGTKYFKSLNLKYVCEPLPEKKREKLALSIQPIHPSEQKEDLGYDDGVDDYQTGNDSDGICASVLKEIGGSVGRNISTFCNEYSPPSKKRLFFDGNSKVPSTIPELYTAMLESEKRIISFCINEFEKIRNEMKGAEKMMMLLLRRMLVQATSNGNCSWKSSRCDPACVSVSVGGDGSRAHRSDWGQTGDIWIDQRQCPPNNLVTPHVSWGAGMKLF</sequence>
<reference evidence="1" key="2">
    <citation type="submission" date="2023-06" db="EMBL/GenBank/DDBJ databases">
        <authorList>
            <person name="Swenson N.G."/>
            <person name="Wegrzyn J.L."/>
            <person name="Mcevoy S.L."/>
        </authorList>
    </citation>
    <scope>NUCLEOTIDE SEQUENCE</scope>
    <source>
        <strain evidence="1">NS2018</strain>
        <tissue evidence="1">Leaf</tissue>
    </source>
</reference>
<keyword evidence="2" id="KW-1185">Reference proteome</keyword>
<gene>
    <name evidence="1" type="ORF">LWI29_029998</name>
</gene>
<name>A0AA39SH60_ACESA</name>
<dbReference type="Proteomes" id="UP001168877">
    <property type="component" value="Unassembled WGS sequence"/>
</dbReference>
<accession>A0AA39SH60</accession>
<dbReference type="AlphaFoldDB" id="A0AA39SH60"/>
<evidence type="ECO:0000313" key="2">
    <source>
        <dbReference type="Proteomes" id="UP001168877"/>
    </source>
</evidence>
<reference evidence="1" key="1">
    <citation type="journal article" date="2022" name="Plant J.">
        <title>Strategies of tolerance reflected in two North American maple genomes.</title>
        <authorList>
            <person name="McEvoy S.L."/>
            <person name="Sezen U.U."/>
            <person name="Trouern-Trend A."/>
            <person name="McMahon S.M."/>
            <person name="Schaberg P.G."/>
            <person name="Yang J."/>
            <person name="Wegrzyn J.L."/>
            <person name="Swenson N.G."/>
        </authorList>
    </citation>
    <scope>NUCLEOTIDE SEQUENCE</scope>
    <source>
        <strain evidence="1">NS2018</strain>
    </source>
</reference>
<protein>
    <submittedName>
        <fullName evidence="1">Uncharacterized protein</fullName>
    </submittedName>
</protein>
<comment type="caution">
    <text evidence="1">The sequence shown here is derived from an EMBL/GenBank/DDBJ whole genome shotgun (WGS) entry which is preliminary data.</text>
</comment>
<dbReference type="EMBL" id="JAUESC010000004">
    <property type="protein sequence ID" value="KAK0597931.1"/>
    <property type="molecule type" value="Genomic_DNA"/>
</dbReference>
<evidence type="ECO:0000313" key="1">
    <source>
        <dbReference type="EMBL" id="KAK0597931.1"/>
    </source>
</evidence>
<organism evidence="1 2">
    <name type="scientific">Acer saccharum</name>
    <name type="common">Sugar maple</name>
    <dbReference type="NCBI Taxonomy" id="4024"/>
    <lineage>
        <taxon>Eukaryota</taxon>
        <taxon>Viridiplantae</taxon>
        <taxon>Streptophyta</taxon>
        <taxon>Embryophyta</taxon>
        <taxon>Tracheophyta</taxon>
        <taxon>Spermatophyta</taxon>
        <taxon>Magnoliopsida</taxon>
        <taxon>eudicotyledons</taxon>
        <taxon>Gunneridae</taxon>
        <taxon>Pentapetalae</taxon>
        <taxon>rosids</taxon>
        <taxon>malvids</taxon>
        <taxon>Sapindales</taxon>
        <taxon>Sapindaceae</taxon>
        <taxon>Hippocastanoideae</taxon>
        <taxon>Acereae</taxon>
        <taxon>Acer</taxon>
    </lineage>
</organism>
<proteinExistence type="predicted"/>